<dbReference type="Gene3D" id="3.40.50.300">
    <property type="entry name" value="P-loop containing nucleotide triphosphate hydrolases"/>
    <property type="match status" value="1"/>
</dbReference>
<dbReference type="PANTHER" id="PTHR43297">
    <property type="entry name" value="OLIGOPEPTIDE TRANSPORT ATP-BINDING PROTEIN APPD"/>
    <property type="match status" value="1"/>
</dbReference>
<evidence type="ECO:0000256" key="3">
    <source>
        <dbReference type="ARBA" id="ARBA00022448"/>
    </source>
</evidence>
<feature type="domain" description="ABC transporter" evidence="8">
    <location>
        <begin position="2"/>
        <end position="250"/>
    </location>
</feature>
<keyword evidence="6" id="KW-0067">ATP-binding</keyword>
<reference evidence="9 10" key="1">
    <citation type="journal article" date="2019" name="Int. J. Syst. Evol. Microbiol.">
        <title>The Global Catalogue of Microorganisms (GCM) 10K type strain sequencing project: providing services to taxonomists for standard genome sequencing and annotation.</title>
        <authorList>
            <consortium name="The Broad Institute Genomics Platform"/>
            <consortium name="The Broad Institute Genome Sequencing Center for Infectious Disease"/>
            <person name="Wu L."/>
            <person name="Ma J."/>
        </authorList>
    </citation>
    <scope>NUCLEOTIDE SEQUENCE [LARGE SCALE GENOMIC DNA]</scope>
    <source>
        <strain evidence="9 10">JCM 15313</strain>
    </source>
</reference>
<keyword evidence="10" id="KW-1185">Reference proteome</keyword>
<protein>
    <recommendedName>
        <fullName evidence="8">ABC transporter domain-containing protein</fullName>
    </recommendedName>
</protein>
<comment type="subcellular location">
    <subcellularLocation>
        <location evidence="1">Cell membrane</location>
        <topology evidence="1">Peripheral membrane protein</topology>
    </subcellularLocation>
</comment>
<evidence type="ECO:0000259" key="8">
    <source>
        <dbReference type="PROSITE" id="PS50893"/>
    </source>
</evidence>
<dbReference type="Proteomes" id="UP001501585">
    <property type="component" value="Unassembled WGS sequence"/>
</dbReference>
<evidence type="ECO:0000256" key="7">
    <source>
        <dbReference type="ARBA" id="ARBA00023136"/>
    </source>
</evidence>
<dbReference type="SUPFAM" id="SSF52540">
    <property type="entry name" value="P-loop containing nucleoside triphosphate hydrolases"/>
    <property type="match status" value="1"/>
</dbReference>
<evidence type="ECO:0000256" key="5">
    <source>
        <dbReference type="ARBA" id="ARBA00022741"/>
    </source>
</evidence>
<sequence>MLTISGLAVDVAGRRVVDGVDLDLAAGEITALAGRSGSGKSLTARAVAGLLPGGATVSGRVLLNRDGRAEDLLGLSPHRLRRLRGSAIGYVFQESQAALNPTVTVGGHLLETLKAHGVPRPHRRTRGLAALRQAGLPAPERLWSAYPFELSGGQAQRVALALASALDPPVLIADEVTSALDPVTQAGVLDILRAGARVGQRAVLLITHDLAVAGCWADRLAVLDGGRIVESGPSCRVLRAPAHPFTADLVRASGVVPSGADSADAHVSARVAGERA</sequence>
<organism evidence="9 10">
    <name type="scientific">Nocardiopsis rhodophaea</name>
    <dbReference type="NCBI Taxonomy" id="280238"/>
    <lineage>
        <taxon>Bacteria</taxon>
        <taxon>Bacillati</taxon>
        <taxon>Actinomycetota</taxon>
        <taxon>Actinomycetes</taxon>
        <taxon>Streptosporangiales</taxon>
        <taxon>Nocardiopsidaceae</taxon>
        <taxon>Nocardiopsis</taxon>
    </lineage>
</organism>
<dbReference type="InterPro" id="IPR003439">
    <property type="entry name" value="ABC_transporter-like_ATP-bd"/>
</dbReference>
<evidence type="ECO:0000256" key="1">
    <source>
        <dbReference type="ARBA" id="ARBA00004202"/>
    </source>
</evidence>
<dbReference type="CDD" id="cd03257">
    <property type="entry name" value="ABC_NikE_OppD_transporters"/>
    <property type="match status" value="1"/>
</dbReference>
<dbReference type="InterPro" id="IPR027417">
    <property type="entry name" value="P-loop_NTPase"/>
</dbReference>
<proteinExistence type="inferred from homology"/>
<evidence type="ECO:0000256" key="2">
    <source>
        <dbReference type="ARBA" id="ARBA00005417"/>
    </source>
</evidence>
<dbReference type="SMART" id="SM00382">
    <property type="entry name" value="AAA"/>
    <property type="match status" value="1"/>
</dbReference>
<dbReference type="InterPro" id="IPR050388">
    <property type="entry name" value="ABC_Ni/Peptide_Import"/>
</dbReference>
<keyword evidence="3" id="KW-0813">Transport</keyword>
<evidence type="ECO:0000256" key="6">
    <source>
        <dbReference type="ARBA" id="ARBA00022840"/>
    </source>
</evidence>
<name>A0ABN2S7X5_9ACTN</name>
<comment type="caution">
    <text evidence="9">The sequence shown here is derived from an EMBL/GenBank/DDBJ whole genome shotgun (WGS) entry which is preliminary data.</text>
</comment>
<dbReference type="PANTHER" id="PTHR43297:SF2">
    <property type="entry name" value="DIPEPTIDE TRANSPORT ATP-BINDING PROTEIN DPPD"/>
    <property type="match status" value="1"/>
</dbReference>
<keyword evidence="7" id="KW-0472">Membrane</keyword>
<evidence type="ECO:0000256" key="4">
    <source>
        <dbReference type="ARBA" id="ARBA00022475"/>
    </source>
</evidence>
<accession>A0ABN2S7X5</accession>
<evidence type="ECO:0000313" key="10">
    <source>
        <dbReference type="Proteomes" id="UP001501585"/>
    </source>
</evidence>
<dbReference type="InterPro" id="IPR003593">
    <property type="entry name" value="AAA+_ATPase"/>
</dbReference>
<evidence type="ECO:0000313" key="9">
    <source>
        <dbReference type="EMBL" id="GAA1982065.1"/>
    </source>
</evidence>
<gene>
    <name evidence="9" type="ORF">GCM10009799_03910</name>
</gene>
<dbReference type="PROSITE" id="PS00211">
    <property type="entry name" value="ABC_TRANSPORTER_1"/>
    <property type="match status" value="1"/>
</dbReference>
<dbReference type="Pfam" id="PF00005">
    <property type="entry name" value="ABC_tran"/>
    <property type="match status" value="1"/>
</dbReference>
<dbReference type="PROSITE" id="PS50893">
    <property type="entry name" value="ABC_TRANSPORTER_2"/>
    <property type="match status" value="1"/>
</dbReference>
<keyword evidence="4" id="KW-1003">Cell membrane</keyword>
<dbReference type="InterPro" id="IPR017871">
    <property type="entry name" value="ABC_transporter-like_CS"/>
</dbReference>
<dbReference type="RefSeq" id="WP_344159764.1">
    <property type="nucleotide sequence ID" value="NZ_BAAAPC010000002.1"/>
</dbReference>
<keyword evidence="5" id="KW-0547">Nucleotide-binding</keyword>
<comment type="similarity">
    <text evidence="2">Belongs to the ABC transporter superfamily.</text>
</comment>
<dbReference type="EMBL" id="BAAAPC010000002">
    <property type="protein sequence ID" value="GAA1982065.1"/>
    <property type="molecule type" value="Genomic_DNA"/>
</dbReference>